<evidence type="ECO:0008006" key="11">
    <source>
        <dbReference type="Google" id="ProtNLM"/>
    </source>
</evidence>
<dbReference type="OrthoDB" id="2016580at2759"/>
<dbReference type="Proteomes" id="UP000660262">
    <property type="component" value="Unassembled WGS sequence"/>
</dbReference>
<dbReference type="Pfam" id="PF00520">
    <property type="entry name" value="Ion_trans"/>
    <property type="match status" value="1"/>
</dbReference>
<protein>
    <recommendedName>
        <fullName evidence="11">Ion transport domain-containing protein</fullName>
    </recommendedName>
</protein>
<feature type="transmembrane region" description="Helical" evidence="6">
    <location>
        <begin position="1365"/>
        <end position="1387"/>
    </location>
</feature>
<feature type="transmembrane region" description="Helical" evidence="6">
    <location>
        <begin position="1254"/>
        <end position="1277"/>
    </location>
</feature>
<dbReference type="InterPro" id="IPR013662">
    <property type="entry name" value="RIH_assoc-dom"/>
</dbReference>
<dbReference type="InterPro" id="IPR015925">
    <property type="entry name" value="Ryanodine_IP3_receptor"/>
</dbReference>
<feature type="compositionally biased region" description="Acidic residues" evidence="5">
    <location>
        <begin position="1620"/>
        <end position="1629"/>
    </location>
</feature>
<feature type="domain" description="Ion transport" evidence="7">
    <location>
        <begin position="1228"/>
        <end position="1397"/>
    </location>
</feature>
<feature type="compositionally biased region" description="Pro residues" evidence="5">
    <location>
        <begin position="1653"/>
        <end position="1662"/>
    </location>
</feature>
<evidence type="ECO:0000313" key="9">
    <source>
        <dbReference type="EMBL" id="GHP06110.1"/>
    </source>
</evidence>
<feature type="region of interest" description="Disordered" evidence="5">
    <location>
        <begin position="574"/>
        <end position="595"/>
    </location>
</feature>
<feature type="region of interest" description="Disordered" evidence="5">
    <location>
        <begin position="785"/>
        <end position="814"/>
    </location>
</feature>
<evidence type="ECO:0000259" key="8">
    <source>
        <dbReference type="Pfam" id="PF08454"/>
    </source>
</evidence>
<evidence type="ECO:0000256" key="4">
    <source>
        <dbReference type="ARBA" id="ARBA00023136"/>
    </source>
</evidence>
<feature type="transmembrane region" description="Helical" evidence="6">
    <location>
        <begin position="1100"/>
        <end position="1118"/>
    </location>
</feature>
<dbReference type="PANTHER" id="PTHR13715">
    <property type="entry name" value="RYANODINE RECEPTOR AND IP3 RECEPTOR"/>
    <property type="match status" value="1"/>
</dbReference>
<proteinExistence type="predicted"/>
<feature type="compositionally biased region" description="Polar residues" evidence="5">
    <location>
        <begin position="801"/>
        <end position="814"/>
    </location>
</feature>
<dbReference type="InterPro" id="IPR005821">
    <property type="entry name" value="Ion_trans_dom"/>
</dbReference>
<feature type="transmembrane region" description="Helical" evidence="6">
    <location>
        <begin position="1062"/>
        <end position="1080"/>
    </location>
</feature>
<keyword evidence="10" id="KW-1185">Reference proteome</keyword>
<feature type="compositionally biased region" description="Acidic residues" evidence="5">
    <location>
        <begin position="1637"/>
        <end position="1649"/>
    </location>
</feature>
<dbReference type="Pfam" id="PF08454">
    <property type="entry name" value="RIH_assoc"/>
    <property type="match status" value="1"/>
</dbReference>
<comment type="caution">
    <text evidence="9">The sequence shown here is derived from an EMBL/GenBank/DDBJ whole genome shotgun (WGS) entry which is preliminary data.</text>
</comment>
<sequence>MIMRGEHRMDGSELQYHAMCLKIIAGCCFGKNAATEVKASGLLSLNEVLDVIIGVDKQHPAARRMSTVDALGGPGFASGDDDDEAFEAAKRLVRSAHVEYLHTVYTEASSQNIEASADSKNRIHGASRIWPDDEEIPAGGSLSMSFDDDVDDISEGRARPETLVDAWLGSSLAASQDSDCLMSVLVDDIEEAIAAKDENERHPSDMSPRQYVCGSVIPFLVAYFKKNHIVNLGSLTPPREAIRTRMLDAATRLSRAIAGHGPLGGRLWSVLCMLLISQLSMNDQEAVYETKLLEVDDEYLENIDNSVLMSNHEGESFKIAWKEFTSNFSMRNLGIKASAVFNPSMMVGVGERNLVCMLMQDGYVPNSDPQVSFLTIVQHLAGYLAAAQPTDDEEILCRFLRVLRGALYTDQGLGDDAHVATINARHWQMFEAEESVLQTKTSRDHLRRVQNKYAQAGVAVAAMRLLSHGNARVSAESVKLLVALTDEGNSEVQQIIYDSMTDSASNDEQDTAAGRNIDTMLRMSRDASPAANAHPSKENSMSIDHAEFFRTIHGMFEKATSEIKEYHAAMNLSTQRRSSVSGSGGGLSPRMSDQVTLRNRRTSSIGGLNDQTKMSENFFSNLLESGRLMEMMRLVQLLTEGRFEKLQRLFQSQTNLGTESHDILIDLVNLVETLHPGVLMTFSDSMDGVSTVVPLLVEVTTQAWSTLLELIQGPCVGNATSLVRTHYLSVAERYMSACRYHDDADLKNTDMGNTNIVGLQCHLKGLILDTYLALIEGTPSAHHHDHAHINLSGGDADDSRPSSATESQHGESGSLSRNFVLGRMIEVINYSSLIEEAETVRCKCIADWEATAKHYRALKRFGLGQSLKGIVKGIAVQGDREEEEADALRDLERLNELRSEALKRLFLTVELDQRDMNTVQKGRDQCDAPFCMKCKRVGRYCFGHAYTHTPELEHFYTENTCSVEVIVNNRIEKVNFELTEECRHRNQDKAWQARALQTIYDVPRPNPKEKIEAMIDRMVLLLYTMRRESQLANLLQSDDISARIGLLGIVAFFADEERYQNMLVAPFFVSLVGMLVLVMTYGESHAEWEQNFASVVVVRLLSWVQMVLCTMCFCLFLVKESTIISFEARQRAVDNSIQILQGDTLLLGGKKLRADDDVDAGGNGGDDTAVERSGGGGSVKMQSGDGAVPSSTTFQNWVPVFRNHRVWFHMLFVGAAFAAGLGSPFFLSIHLLDFLLHSSAGQEVLQSARVGGPMLARTFLVGILVIVLYSVVSFVAFRDYLPRDDVSLLTDVCTGGGCLSGEENPYKDRRLRHCSTLYECVGIHLVQGLMGSIGDVFGDPVNEWFPFKQVPRGVGDETTFQVRTVYIMSFLILWVFLLSNIMTAQIVEAFVQIRSQKVEAQRDLEERCFICSLDRFTFESRRSTGASGFQHHLEHEHNPLYYLYYMDYLLTKDETLYTGIETYIARSLFGKRGKRCDWIPINRALQLEEDRAETARKEQANQPVMKVMAMTKLLESNLRAMSNLLETRLSNMEKFLGVHEDMGGVGSGVQAGVQGVTSAAAAGGGDGHGAEDAESVTTMYSEDVSDNDPLRPISRSLLLSVEPEEPTNEGGDVGERGGEQDDANSEDNGDAMILPEGEGEGEGGADDDVLPPVRTPTPQPTA</sequence>
<evidence type="ECO:0000256" key="2">
    <source>
        <dbReference type="ARBA" id="ARBA00022692"/>
    </source>
</evidence>
<dbReference type="GO" id="GO:0016020">
    <property type="term" value="C:membrane"/>
    <property type="evidence" value="ECO:0007669"/>
    <property type="project" value="UniProtKB-SubCell"/>
</dbReference>
<evidence type="ECO:0000256" key="6">
    <source>
        <dbReference type="SAM" id="Phobius"/>
    </source>
</evidence>
<comment type="subcellular location">
    <subcellularLocation>
        <location evidence="1">Membrane</location>
        <topology evidence="1">Multi-pass membrane protein</topology>
    </subcellularLocation>
</comment>
<evidence type="ECO:0000313" key="10">
    <source>
        <dbReference type="Proteomes" id="UP000660262"/>
    </source>
</evidence>
<accession>A0A830HJY1</accession>
<keyword evidence="3 6" id="KW-1133">Transmembrane helix</keyword>
<reference evidence="9" key="1">
    <citation type="submission" date="2020-10" db="EMBL/GenBank/DDBJ databases">
        <title>Unveiling of a novel bifunctional photoreceptor, Dualchrome1, isolated from a cosmopolitan green alga.</title>
        <authorList>
            <person name="Suzuki S."/>
            <person name="Kawachi M."/>
        </authorList>
    </citation>
    <scope>NUCLEOTIDE SEQUENCE</scope>
    <source>
        <strain evidence="9">NIES 2893</strain>
    </source>
</reference>
<evidence type="ECO:0000259" key="7">
    <source>
        <dbReference type="Pfam" id="PF00520"/>
    </source>
</evidence>
<dbReference type="GO" id="GO:0006816">
    <property type="term" value="P:calcium ion transport"/>
    <property type="evidence" value="ECO:0007669"/>
    <property type="project" value="InterPro"/>
</dbReference>
<organism evidence="9 10">
    <name type="scientific">Pycnococcus provasolii</name>
    <dbReference type="NCBI Taxonomy" id="41880"/>
    <lineage>
        <taxon>Eukaryota</taxon>
        <taxon>Viridiplantae</taxon>
        <taxon>Chlorophyta</taxon>
        <taxon>Pseudoscourfieldiophyceae</taxon>
        <taxon>Pseudoscourfieldiales</taxon>
        <taxon>Pycnococcaceae</taxon>
        <taxon>Pycnococcus</taxon>
    </lineage>
</organism>
<gene>
    <name evidence="9" type="ORF">PPROV_000485700</name>
</gene>
<dbReference type="PANTHER" id="PTHR13715:SF99">
    <property type="entry name" value="INOSITOL 1,4,5-TRISPHOSPHATE RECEPTOR-LIKE PROTEIN A"/>
    <property type="match status" value="1"/>
</dbReference>
<feature type="domain" description="RyR/IP3R Homology associated" evidence="8">
    <location>
        <begin position="627"/>
        <end position="733"/>
    </location>
</feature>
<dbReference type="EMBL" id="BNJQ01000012">
    <property type="protein sequence ID" value="GHP06110.1"/>
    <property type="molecule type" value="Genomic_DNA"/>
</dbReference>
<feature type="region of interest" description="Disordered" evidence="5">
    <location>
        <begin position="1597"/>
        <end position="1662"/>
    </location>
</feature>
<evidence type="ECO:0000256" key="1">
    <source>
        <dbReference type="ARBA" id="ARBA00004141"/>
    </source>
</evidence>
<keyword evidence="2 6" id="KW-0812">Transmembrane</keyword>
<feature type="transmembrane region" description="Helical" evidence="6">
    <location>
        <begin position="1206"/>
        <end position="1227"/>
    </location>
</feature>
<evidence type="ECO:0000256" key="5">
    <source>
        <dbReference type="SAM" id="MobiDB-lite"/>
    </source>
</evidence>
<name>A0A830HJY1_9CHLO</name>
<evidence type="ECO:0000256" key="3">
    <source>
        <dbReference type="ARBA" id="ARBA00022989"/>
    </source>
</evidence>
<feature type="region of interest" description="Disordered" evidence="5">
    <location>
        <begin position="1158"/>
        <end position="1189"/>
    </location>
</feature>
<feature type="transmembrane region" description="Helical" evidence="6">
    <location>
        <begin position="1040"/>
        <end position="1055"/>
    </location>
</feature>
<keyword evidence="4 6" id="KW-0472">Membrane</keyword>
<dbReference type="GO" id="GO:0005216">
    <property type="term" value="F:monoatomic ion channel activity"/>
    <property type="evidence" value="ECO:0007669"/>
    <property type="project" value="InterPro"/>
</dbReference>